<comment type="caution">
    <text evidence="1">The sequence shown here is derived from an EMBL/GenBank/DDBJ whole genome shotgun (WGS) entry which is preliminary data.</text>
</comment>
<proteinExistence type="predicted"/>
<dbReference type="Proteomes" id="UP001054945">
    <property type="component" value="Unassembled WGS sequence"/>
</dbReference>
<evidence type="ECO:0000313" key="2">
    <source>
        <dbReference type="Proteomes" id="UP001054945"/>
    </source>
</evidence>
<dbReference type="AlphaFoldDB" id="A0AAV4QJG7"/>
<sequence length="148" mass="16123">MEPASNPDECSSQINVQLGRNEKALAAASFEVCCEKPCFVAKLIGPHLPLLEGSVFCVGVIRPALDRATNGGWLNVSHLLDVVQYLTVSPNLNLMTQSHAEPWRTPASNYFSIGSCQRDDPPTTAEDSQIYGGLQWNRHRILMSAALG</sequence>
<keyword evidence="2" id="KW-1185">Reference proteome</keyword>
<dbReference type="EMBL" id="BPLR01006433">
    <property type="protein sequence ID" value="GIY09823.1"/>
    <property type="molecule type" value="Genomic_DNA"/>
</dbReference>
<gene>
    <name evidence="1" type="ORF">CEXT_331121</name>
</gene>
<evidence type="ECO:0000313" key="1">
    <source>
        <dbReference type="EMBL" id="GIY09823.1"/>
    </source>
</evidence>
<organism evidence="1 2">
    <name type="scientific">Caerostris extrusa</name>
    <name type="common">Bark spider</name>
    <name type="synonym">Caerostris bankana</name>
    <dbReference type="NCBI Taxonomy" id="172846"/>
    <lineage>
        <taxon>Eukaryota</taxon>
        <taxon>Metazoa</taxon>
        <taxon>Ecdysozoa</taxon>
        <taxon>Arthropoda</taxon>
        <taxon>Chelicerata</taxon>
        <taxon>Arachnida</taxon>
        <taxon>Araneae</taxon>
        <taxon>Araneomorphae</taxon>
        <taxon>Entelegynae</taxon>
        <taxon>Araneoidea</taxon>
        <taxon>Araneidae</taxon>
        <taxon>Caerostris</taxon>
    </lineage>
</organism>
<protein>
    <submittedName>
        <fullName evidence="1">Uncharacterized protein</fullName>
    </submittedName>
</protein>
<reference evidence="1 2" key="1">
    <citation type="submission" date="2021-06" db="EMBL/GenBank/DDBJ databases">
        <title>Caerostris extrusa draft genome.</title>
        <authorList>
            <person name="Kono N."/>
            <person name="Arakawa K."/>
        </authorList>
    </citation>
    <scope>NUCLEOTIDE SEQUENCE [LARGE SCALE GENOMIC DNA]</scope>
</reference>
<name>A0AAV4QJG7_CAEEX</name>
<accession>A0AAV4QJG7</accession>